<proteinExistence type="predicted"/>
<accession>A0A6N2ZRH1</accession>
<protein>
    <submittedName>
        <fullName evidence="3">Uncharacterized protein</fullName>
    </submittedName>
</protein>
<feature type="transmembrane region" description="Helical" evidence="2">
    <location>
        <begin position="25"/>
        <end position="45"/>
    </location>
</feature>
<dbReference type="EMBL" id="CACRUL010000002">
    <property type="protein sequence ID" value="VYT80747.1"/>
    <property type="molecule type" value="Genomic_DNA"/>
</dbReference>
<dbReference type="RefSeq" id="WP_156676390.1">
    <property type="nucleotide sequence ID" value="NZ_CACRUL010000002.1"/>
</dbReference>
<reference evidence="3" key="1">
    <citation type="submission" date="2019-11" db="EMBL/GenBank/DDBJ databases">
        <authorList>
            <person name="Feng L."/>
        </authorList>
    </citation>
    <scope>NUCLEOTIDE SEQUENCE</scope>
    <source>
        <strain evidence="3">SrubneriLFYP117</strain>
    </source>
</reference>
<evidence type="ECO:0000256" key="2">
    <source>
        <dbReference type="SAM" id="Phobius"/>
    </source>
</evidence>
<feature type="compositionally biased region" description="Basic and acidic residues" evidence="1">
    <location>
        <begin position="63"/>
        <end position="75"/>
    </location>
</feature>
<evidence type="ECO:0000256" key="1">
    <source>
        <dbReference type="SAM" id="MobiDB-lite"/>
    </source>
</evidence>
<keyword evidence="2" id="KW-1133">Transmembrane helix</keyword>
<gene>
    <name evidence="3" type="ORF">SRLFYP117_01763</name>
</gene>
<sequence length="267" mass="29689">MNTNQSQAPFGVPETGDQKKPGKGLLIACISGFAVLGVIIGLFVGHSMGAANSAKSSYPALHPKADAGESKRDQSGKYIDPEDTDFTWNITDLADLELGTYSTSNLGTSIEDVVDKHGKALQGSFRRDLIDLEWGELKEDQDDTYSQYHTIRDMRLTFKKEGDTYYLQDLYYSGDYNEAEDNFMTSSYYDKLKVGDAKTGKDGVSYKEVLKDNTIYSLSLSADEDYKTNDIVTTMTIRFKSSTSDQYKLTFVKQSDGDFLLAKKGDD</sequence>
<evidence type="ECO:0000313" key="3">
    <source>
        <dbReference type="EMBL" id="VYT80747.1"/>
    </source>
</evidence>
<name>A0A6N2ZRH1_STROR</name>
<keyword evidence="2" id="KW-0472">Membrane</keyword>
<keyword evidence="2" id="KW-0812">Transmembrane</keyword>
<dbReference type="AlphaFoldDB" id="A0A6N2ZRH1"/>
<organism evidence="3">
    <name type="scientific">Streptococcus oralis</name>
    <dbReference type="NCBI Taxonomy" id="1303"/>
    <lineage>
        <taxon>Bacteria</taxon>
        <taxon>Bacillati</taxon>
        <taxon>Bacillota</taxon>
        <taxon>Bacilli</taxon>
        <taxon>Lactobacillales</taxon>
        <taxon>Streptococcaceae</taxon>
        <taxon>Streptococcus</taxon>
    </lineage>
</organism>
<feature type="region of interest" description="Disordered" evidence="1">
    <location>
        <begin position="55"/>
        <end position="79"/>
    </location>
</feature>